<dbReference type="Gene3D" id="1.10.10.10">
    <property type="entry name" value="Winged helix-like DNA-binding domain superfamily/Winged helix DNA-binding domain"/>
    <property type="match status" value="1"/>
</dbReference>
<gene>
    <name evidence="2" type="ORF">SAMN04488104_100267</name>
</gene>
<dbReference type="AlphaFoldDB" id="A0A1G6MVN6"/>
<dbReference type="InterPro" id="IPR013196">
    <property type="entry name" value="HTH_11"/>
</dbReference>
<evidence type="ECO:0000259" key="1">
    <source>
        <dbReference type="Pfam" id="PF08279"/>
    </source>
</evidence>
<dbReference type="EMBL" id="FNAC01000002">
    <property type="protein sequence ID" value="SDC59025.1"/>
    <property type="molecule type" value="Genomic_DNA"/>
</dbReference>
<dbReference type="Proteomes" id="UP000199060">
    <property type="component" value="Unassembled WGS sequence"/>
</dbReference>
<dbReference type="InterPro" id="IPR036390">
    <property type="entry name" value="WH_DNA-bd_sf"/>
</dbReference>
<dbReference type="STRING" id="686796.SAMN04488104_100267"/>
<evidence type="ECO:0000313" key="2">
    <source>
        <dbReference type="EMBL" id="SDC59025.1"/>
    </source>
</evidence>
<dbReference type="Pfam" id="PF08279">
    <property type="entry name" value="HTH_11"/>
    <property type="match status" value="1"/>
</dbReference>
<accession>A0A1G6MVN6</accession>
<reference evidence="3" key="1">
    <citation type="submission" date="2016-10" db="EMBL/GenBank/DDBJ databases">
        <authorList>
            <person name="Varghese N."/>
            <person name="Submissions S."/>
        </authorList>
    </citation>
    <scope>NUCLEOTIDE SEQUENCE [LARGE SCALE GENOMIC DNA]</scope>
    <source>
        <strain evidence="3">DSM 23095</strain>
    </source>
</reference>
<dbReference type="SUPFAM" id="SSF46785">
    <property type="entry name" value="Winged helix' DNA-binding domain"/>
    <property type="match status" value="1"/>
</dbReference>
<proteinExistence type="predicted"/>
<protein>
    <submittedName>
        <fullName evidence="2">HTH domain-containing protein</fullName>
    </submittedName>
</protein>
<evidence type="ECO:0000313" key="3">
    <source>
        <dbReference type="Proteomes" id="UP000199060"/>
    </source>
</evidence>
<organism evidence="2 3">
    <name type="scientific">Algoriphagus faecimaris</name>
    <dbReference type="NCBI Taxonomy" id="686796"/>
    <lineage>
        <taxon>Bacteria</taxon>
        <taxon>Pseudomonadati</taxon>
        <taxon>Bacteroidota</taxon>
        <taxon>Cytophagia</taxon>
        <taxon>Cytophagales</taxon>
        <taxon>Cyclobacteriaceae</taxon>
        <taxon>Algoriphagus</taxon>
    </lineage>
</organism>
<name>A0A1G6MVN6_9BACT</name>
<keyword evidence="3" id="KW-1185">Reference proteome</keyword>
<feature type="domain" description="Helix-turn-helix type 11" evidence="1">
    <location>
        <begin position="29"/>
        <end position="77"/>
    </location>
</feature>
<dbReference type="InterPro" id="IPR036388">
    <property type="entry name" value="WH-like_DNA-bd_sf"/>
</dbReference>
<sequence>MYQELSTKKGRVDKLLKKRDMEFIKQIERLQLLNKLVREKRTGNPRELAERLGLSRRQLYSYLEFLKDYGIDIVYSRKTNSFIFNNGKEIKIDFQFQVLDEKANREITGGKSLENFLPCCFSARSETKLAPWSVLEVNASYRSQKCCDEVI</sequence>